<dbReference type="Pfam" id="PF16669">
    <property type="entry name" value="TTC5_OB"/>
    <property type="match status" value="1"/>
</dbReference>
<dbReference type="PROSITE" id="PS50005">
    <property type="entry name" value="TPR"/>
    <property type="match status" value="1"/>
</dbReference>
<keyword evidence="1" id="KW-0802">TPR repeat</keyword>
<accession>A0AA39MBK5</accession>
<protein>
    <recommendedName>
        <fullName evidence="2">Tetratricopeptide repeat protein 5 OB fold domain-containing protein</fullName>
    </recommendedName>
</protein>
<evidence type="ECO:0000259" key="2">
    <source>
        <dbReference type="Pfam" id="PF16669"/>
    </source>
</evidence>
<sequence>MKIEDLAREYEQLSQYKEYYFEHNPSSTTYESYVLDIKKRAKDLLLEVPLPEDDSNASKAKYHFLCGQILNLCVQYDPVCEEHLTKAVKMNGMLNKAWIELGECVWKRANFDRAIDCYKNSVEIEETPDGLVALSIALRSKLNQPLSVQDREAVHDQSIAWCKKALELNPTFGRAWYSMGTSWLTRYLRSSNSLYLTNSSKAYENAVKNGLRSADLHLNYSVSLRLQLRYAEALKHLNQAIAIEPVFKEATDSKVVFESYLTKLQNSVNSKGQLSAKKMEKFIKSLNDADHLPLTKKGNVTVRNILPIAELKTGSNEKSVVVGKVIAVVDNDLQIPSTMVISDKDGNRIVVCVFKISQKFGVILGDSIAIPNPNVVEAQGIAAVPIRIVKVETPAVLLRNGKPVPRDQMANYDVSVSLPSTS</sequence>
<proteinExistence type="predicted"/>
<name>A0AA39MBK5_9BILA</name>
<dbReference type="EMBL" id="JAUCMV010000001">
    <property type="protein sequence ID" value="KAK0428192.1"/>
    <property type="molecule type" value="Genomic_DNA"/>
</dbReference>
<keyword evidence="4" id="KW-1185">Reference proteome</keyword>
<dbReference type="InterPro" id="IPR011990">
    <property type="entry name" value="TPR-like_helical_dom_sf"/>
</dbReference>
<comment type="caution">
    <text evidence="3">The sequence shown here is derived from an EMBL/GenBank/DDBJ whole genome shotgun (WGS) entry which is preliminary data.</text>
</comment>
<dbReference type="Gene3D" id="1.25.40.10">
    <property type="entry name" value="Tetratricopeptide repeat domain"/>
    <property type="match status" value="1"/>
</dbReference>
<feature type="repeat" description="TPR" evidence="1">
    <location>
        <begin position="95"/>
        <end position="128"/>
    </location>
</feature>
<evidence type="ECO:0000313" key="4">
    <source>
        <dbReference type="Proteomes" id="UP001175271"/>
    </source>
</evidence>
<dbReference type="InterPro" id="IPR038645">
    <property type="entry name" value="TTC5_OB_sf"/>
</dbReference>
<dbReference type="InterPro" id="IPR032076">
    <property type="entry name" value="TTC5_OB"/>
</dbReference>
<evidence type="ECO:0000313" key="3">
    <source>
        <dbReference type="EMBL" id="KAK0428192.1"/>
    </source>
</evidence>
<evidence type="ECO:0000256" key="1">
    <source>
        <dbReference type="PROSITE-ProRule" id="PRU00339"/>
    </source>
</evidence>
<gene>
    <name evidence="3" type="ORF">QR680_010665</name>
</gene>
<reference evidence="3" key="1">
    <citation type="submission" date="2023-06" db="EMBL/GenBank/DDBJ databases">
        <title>Genomic analysis of the entomopathogenic nematode Steinernema hermaphroditum.</title>
        <authorList>
            <person name="Schwarz E.M."/>
            <person name="Heppert J.K."/>
            <person name="Baniya A."/>
            <person name="Schwartz H.T."/>
            <person name="Tan C.-H."/>
            <person name="Antoshechkin I."/>
            <person name="Sternberg P.W."/>
            <person name="Goodrich-Blair H."/>
            <person name="Dillman A.R."/>
        </authorList>
    </citation>
    <scope>NUCLEOTIDE SEQUENCE</scope>
    <source>
        <strain evidence="3">PS9179</strain>
        <tissue evidence="3">Whole animal</tissue>
    </source>
</reference>
<dbReference type="AlphaFoldDB" id="A0AA39MBK5"/>
<dbReference type="SMART" id="SM00028">
    <property type="entry name" value="TPR"/>
    <property type="match status" value="2"/>
</dbReference>
<dbReference type="InterPro" id="IPR019734">
    <property type="entry name" value="TPR_rpt"/>
</dbReference>
<dbReference type="Proteomes" id="UP001175271">
    <property type="component" value="Unassembled WGS sequence"/>
</dbReference>
<dbReference type="SUPFAM" id="SSF48452">
    <property type="entry name" value="TPR-like"/>
    <property type="match status" value="1"/>
</dbReference>
<organism evidence="3 4">
    <name type="scientific">Steinernema hermaphroditum</name>
    <dbReference type="NCBI Taxonomy" id="289476"/>
    <lineage>
        <taxon>Eukaryota</taxon>
        <taxon>Metazoa</taxon>
        <taxon>Ecdysozoa</taxon>
        <taxon>Nematoda</taxon>
        <taxon>Chromadorea</taxon>
        <taxon>Rhabditida</taxon>
        <taxon>Tylenchina</taxon>
        <taxon>Panagrolaimomorpha</taxon>
        <taxon>Strongyloidoidea</taxon>
        <taxon>Steinernematidae</taxon>
        <taxon>Steinernema</taxon>
    </lineage>
</organism>
<dbReference type="Gene3D" id="2.40.50.550">
    <property type="match status" value="1"/>
</dbReference>
<feature type="domain" description="Tetratricopeptide repeat protein 5 OB fold" evidence="2">
    <location>
        <begin position="306"/>
        <end position="411"/>
    </location>
</feature>